<evidence type="ECO:0000313" key="1">
    <source>
        <dbReference type="EMBL" id="GAH95541.1"/>
    </source>
</evidence>
<accession>X1JLD8</accession>
<name>X1JLD8_9ZZZZ</name>
<organism evidence="1">
    <name type="scientific">marine sediment metagenome</name>
    <dbReference type="NCBI Taxonomy" id="412755"/>
    <lineage>
        <taxon>unclassified sequences</taxon>
        <taxon>metagenomes</taxon>
        <taxon>ecological metagenomes</taxon>
    </lineage>
</organism>
<proteinExistence type="predicted"/>
<sequence>AWCHTNELTCDVPLACGYDGIAVLHWGARARDILKDLNMGVDYSLFLEVFPQDNCHRVFKLTRLQDGTNIKILIEP</sequence>
<reference evidence="1" key="1">
    <citation type="journal article" date="2014" name="Front. Microbiol.">
        <title>High frequency of phylogenetically diverse reductive dehalogenase-homologous genes in deep subseafloor sedimentary metagenomes.</title>
        <authorList>
            <person name="Kawai M."/>
            <person name="Futagami T."/>
            <person name="Toyoda A."/>
            <person name="Takaki Y."/>
            <person name="Nishi S."/>
            <person name="Hori S."/>
            <person name="Arai W."/>
            <person name="Tsubouchi T."/>
            <person name="Morono Y."/>
            <person name="Uchiyama I."/>
            <person name="Ito T."/>
            <person name="Fujiyama A."/>
            <person name="Inagaki F."/>
            <person name="Takami H."/>
        </authorList>
    </citation>
    <scope>NUCLEOTIDE SEQUENCE</scope>
    <source>
        <strain evidence="1">Expedition CK06-06</strain>
    </source>
</reference>
<dbReference type="EMBL" id="BARU01048345">
    <property type="protein sequence ID" value="GAH95541.1"/>
    <property type="molecule type" value="Genomic_DNA"/>
</dbReference>
<feature type="non-terminal residue" evidence="1">
    <location>
        <position position="1"/>
    </location>
</feature>
<comment type="caution">
    <text evidence="1">The sequence shown here is derived from an EMBL/GenBank/DDBJ whole genome shotgun (WGS) entry which is preliminary data.</text>
</comment>
<protein>
    <submittedName>
        <fullName evidence="1">Uncharacterized protein</fullName>
    </submittedName>
</protein>
<dbReference type="AlphaFoldDB" id="X1JLD8"/>
<gene>
    <name evidence="1" type="ORF">S03H2_71913</name>
</gene>